<feature type="compositionally biased region" description="Acidic residues" evidence="1">
    <location>
        <begin position="178"/>
        <end position="191"/>
    </location>
</feature>
<dbReference type="OrthoDB" id="7391233at2"/>
<feature type="signal peptide" evidence="2">
    <location>
        <begin position="1"/>
        <end position="22"/>
    </location>
</feature>
<name>A0A1L3JBG2_9SPHN</name>
<reference evidence="3 4" key="1">
    <citation type="submission" date="2016-11" db="EMBL/GenBank/DDBJ databases">
        <title>Sphingorhabdus sp. LPB0140, isolated from marine environment.</title>
        <authorList>
            <person name="Kim E."/>
            <person name="Yi H."/>
        </authorList>
    </citation>
    <scope>NUCLEOTIDE SEQUENCE [LARGE SCALE GENOMIC DNA]</scope>
    <source>
        <strain evidence="3 4">LPB0140</strain>
    </source>
</reference>
<protein>
    <recommendedName>
        <fullName evidence="5">DUF4124 domain-containing protein</fullName>
    </recommendedName>
</protein>
<dbReference type="STRING" id="1913578.LPB140_06365"/>
<accession>A0A1L3JBG2</accession>
<evidence type="ECO:0000256" key="1">
    <source>
        <dbReference type="SAM" id="MobiDB-lite"/>
    </source>
</evidence>
<evidence type="ECO:0008006" key="5">
    <source>
        <dbReference type="Google" id="ProtNLM"/>
    </source>
</evidence>
<dbReference type="AlphaFoldDB" id="A0A1L3JBG2"/>
<evidence type="ECO:0000313" key="4">
    <source>
        <dbReference type="Proteomes" id="UP000242561"/>
    </source>
</evidence>
<proteinExistence type="predicted"/>
<feature type="region of interest" description="Disordered" evidence="1">
    <location>
        <begin position="167"/>
        <end position="191"/>
    </location>
</feature>
<evidence type="ECO:0000256" key="2">
    <source>
        <dbReference type="SAM" id="SignalP"/>
    </source>
</evidence>
<gene>
    <name evidence="3" type="ORF">LPB140_06365</name>
</gene>
<evidence type="ECO:0000313" key="3">
    <source>
        <dbReference type="EMBL" id="APG62471.1"/>
    </source>
</evidence>
<keyword evidence="4" id="KW-1185">Reference proteome</keyword>
<feature type="compositionally biased region" description="Basic and acidic residues" evidence="1">
    <location>
        <begin position="167"/>
        <end position="177"/>
    </location>
</feature>
<dbReference type="Proteomes" id="UP000242561">
    <property type="component" value="Chromosome"/>
</dbReference>
<dbReference type="RefSeq" id="WP_072559125.1">
    <property type="nucleotide sequence ID" value="NZ_CP018154.1"/>
</dbReference>
<feature type="chain" id="PRO_5012205234" description="DUF4124 domain-containing protein" evidence="2">
    <location>
        <begin position="23"/>
        <end position="191"/>
    </location>
</feature>
<keyword evidence="2" id="KW-0732">Signal</keyword>
<sequence>MKYLAATAFLIGNLAFTAPAMAQSGNNDLRPNIADESVRFVFVYGQDPCPKATGDEILVCGQLDEEERYRIPPVLRSNPNDPQIQPLDQRIKTLSRISASGINSCSPSGAAGFTGCNQLFVADAYEEKARGDGVSYNQIIEAERQRRLSKIDAESEEVEKRVVEFEKARAAKEARENGEEEDIDEGLPEPK</sequence>
<dbReference type="KEGG" id="sphl:LPB140_06365"/>
<dbReference type="EMBL" id="CP018154">
    <property type="protein sequence ID" value="APG62471.1"/>
    <property type="molecule type" value="Genomic_DNA"/>
</dbReference>
<organism evidence="3 4">
    <name type="scientific">Sphingorhabdus lutea</name>
    <dbReference type="NCBI Taxonomy" id="1913578"/>
    <lineage>
        <taxon>Bacteria</taxon>
        <taxon>Pseudomonadati</taxon>
        <taxon>Pseudomonadota</taxon>
        <taxon>Alphaproteobacteria</taxon>
        <taxon>Sphingomonadales</taxon>
        <taxon>Sphingomonadaceae</taxon>
        <taxon>Sphingorhabdus</taxon>
    </lineage>
</organism>